<dbReference type="EMBL" id="HACA01001800">
    <property type="protein sequence ID" value="CDW19161.1"/>
    <property type="molecule type" value="Transcribed_RNA"/>
</dbReference>
<feature type="non-terminal residue" evidence="1">
    <location>
        <position position="1"/>
    </location>
</feature>
<accession>A0A0K2T0Z4</accession>
<proteinExistence type="predicted"/>
<organism evidence="1">
    <name type="scientific">Lepeophtheirus salmonis</name>
    <name type="common">Salmon louse</name>
    <name type="synonym">Caligus salmonis</name>
    <dbReference type="NCBI Taxonomy" id="72036"/>
    <lineage>
        <taxon>Eukaryota</taxon>
        <taxon>Metazoa</taxon>
        <taxon>Ecdysozoa</taxon>
        <taxon>Arthropoda</taxon>
        <taxon>Crustacea</taxon>
        <taxon>Multicrustacea</taxon>
        <taxon>Hexanauplia</taxon>
        <taxon>Copepoda</taxon>
        <taxon>Siphonostomatoida</taxon>
        <taxon>Caligidae</taxon>
        <taxon>Lepeophtheirus</taxon>
    </lineage>
</organism>
<dbReference type="AlphaFoldDB" id="A0A0K2T0Z4"/>
<evidence type="ECO:0000313" key="1">
    <source>
        <dbReference type="EMBL" id="CDW19161.1"/>
    </source>
</evidence>
<protein>
    <submittedName>
        <fullName evidence="1">Uncharacterized protein</fullName>
    </submittedName>
</protein>
<name>A0A0K2T0Z4_LEPSM</name>
<sequence>IFSGKNTIFIQEIVKFTNHKNDVRPLNIDLYVYGLKLIFFIKRNIFCLCISQKTSQIAKTRLRTTLIFHVRSFEQR</sequence>
<reference evidence="1" key="1">
    <citation type="submission" date="2014-05" db="EMBL/GenBank/DDBJ databases">
        <authorList>
            <person name="Chronopoulou M."/>
        </authorList>
    </citation>
    <scope>NUCLEOTIDE SEQUENCE</scope>
    <source>
        <tissue evidence="1">Whole organism</tissue>
    </source>
</reference>